<gene>
    <name evidence="1" type="ORF">C4D60_Mb02t00720</name>
</gene>
<proteinExistence type="predicted"/>
<reference evidence="1 2" key="1">
    <citation type="journal article" date="2019" name="Nat. Plants">
        <title>Genome sequencing of Musa balbisiana reveals subgenome evolution and function divergence in polyploid bananas.</title>
        <authorList>
            <person name="Yao X."/>
        </authorList>
    </citation>
    <scope>NUCLEOTIDE SEQUENCE [LARGE SCALE GENOMIC DNA]</scope>
    <source>
        <strain evidence="2">cv. DH-PKW</strain>
        <tissue evidence="1">Leaves</tissue>
    </source>
</reference>
<name>A0A4S8I7A5_MUSBA</name>
<dbReference type="EMBL" id="PYDT01000011">
    <property type="protein sequence ID" value="THU43810.1"/>
    <property type="molecule type" value="Genomic_DNA"/>
</dbReference>
<dbReference type="AlphaFoldDB" id="A0A4S8I7A5"/>
<evidence type="ECO:0000313" key="1">
    <source>
        <dbReference type="EMBL" id="THU43810.1"/>
    </source>
</evidence>
<accession>A0A4S8I7A5</accession>
<organism evidence="1 2">
    <name type="scientific">Musa balbisiana</name>
    <name type="common">Banana</name>
    <dbReference type="NCBI Taxonomy" id="52838"/>
    <lineage>
        <taxon>Eukaryota</taxon>
        <taxon>Viridiplantae</taxon>
        <taxon>Streptophyta</taxon>
        <taxon>Embryophyta</taxon>
        <taxon>Tracheophyta</taxon>
        <taxon>Spermatophyta</taxon>
        <taxon>Magnoliopsida</taxon>
        <taxon>Liliopsida</taxon>
        <taxon>Zingiberales</taxon>
        <taxon>Musaceae</taxon>
        <taxon>Musa</taxon>
    </lineage>
</organism>
<dbReference type="Proteomes" id="UP000317650">
    <property type="component" value="Chromosome 2"/>
</dbReference>
<evidence type="ECO:0000313" key="2">
    <source>
        <dbReference type="Proteomes" id="UP000317650"/>
    </source>
</evidence>
<comment type="caution">
    <text evidence="1">The sequence shown here is derived from an EMBL/GenBank/DDBJ whole genome shotgun (WGS) entry which is preliminary data.</text>
</comment>
<keyword evidence="2" id="KW-1185">Reference proteome</keyword>
<protein>
    <submittedName>
        <fullName evidence="1">Uncharacterized protein</fullName>
    </submittedName>
</protein>
<sequence>MAQGVAPRSPARTWGTWSRTRPAVAGGCGGEHGRWGHSQRPQLLHLPLQLSVLLRQRSEAPLQAPRGFKFGLQILNSLGFPRLAVPSPVSGGWWCHHLSVAVSSPVNVILTSDWRCHHLSVAVQPLNPYNYESEIFNSIYSNNVGFTNEDTANAEITQNDGQKGNLNVSVMFSVVPDDSAAGACLWLLRMRRDSGGKR</sequence>